<feature type="compositionally biased region" description="Low complexity" evidence="1">
    <location>
        <begin position="228"/>
        <end position="240"/>
    </location>
</feature>
<evidence type="ECO:0000313" key="2">
    <source>
        <dbReference type="EMBL" id="KAK3090966.1"/>
    </source>
</evidence>
<protein>
    <submittedName>
        <fullName evidence="2">Uncharacterized protein</fullName>
    </submittedName>
</protein>
<dbReference type="Proteomes" id="UP001186944">
    <property type="component" value="Unassembled WGS sequence"/>
</dbReference>
<dbReference type="EMBL" id="VSWD01000010">
    <property type="protein sequence ID" value="KAK3090966.1"/>
    <property type="molecule type" value="Genomic_DNA"/>
</dbReference>
<evidence type="ECO:0000256" key="1">
    <source>
        <dbReference type="SAM" id="MobiDB-lite"/>
    </source>
</evidence>
<name>A0AA88XZ87_PINIB</name>
<keyword evidence="3" id="KW-1185">Reference proteome</keyword>
<dbReference type="AlphaFoldDB" id="A0AA88XZ87"/>
<evidence type="ECO:0000313" key="3">
    <source>
        <dbReference type="Proteomes" id="UP001186944"/>
    </source>
</evidence>
<sequence>MASTSKKQKVDSSDWGSLLNWMTSKSTVFPAFMILQLGPDCNAHMSVPFTEAKCNFKKLGVNKARLYLLDFYDIFSSGFDLLSTLKNKTRELNVDEQRAVDVLDGFLREREKHERSLHRILQNWKTKDKSGKKKDCTLAVALSEHLLGNLAPGHSFVIDKRTRGKTKKCKCGMEDCKAKPVFRDTGIGDERAWHGFIDILFSSHPVGVLAADHHSHKGEETEDEKSYISESSSSDWLSDGDSSDSDSDNEQDFHGVKTLCDVAAENQVIAQTIVFSYIQKKRHPDFRNFLIPNLLITPYHFTVLMYDSKNDILISSAPIPFFVDNNKAEELRITSIVFLWMVLHYRTFCEGIDVEEIIKNQTIKDVREIQSKFQERAREKFPFYEESASKIEIAKFTPTPVERLPTAGDFLSGCYLYGKRFV</sequence>
<proteinExistence type="predicted"/>
<feature type="region of interest" description="Disordered" evidence="1">
    <location>
        <begin position="212"/>
        <end position="250"/>
    </location>
</feature>
<organism evidence="2 3">
    <name type="scientific">Pinctada imbricata</name>
    <name type="common">Atlantic pearl-oyster</name>
    <name type="synonym">Pinctada martensii</name>
    <dbReference type="NCBI Taxonomy" id="66713"/>
    <lineage>
        <taxon>Eukaryota</taxon>
        <taxon>Metazoa</taxon>
        <taxon>Spiralia</taxon>
        <taxon>Lophotrochozoa</taxon>
        <taxon>Mollusca</taxon>
        <taxon>Bivalvia</taxon>
        <taxon>Autobranchia</taxon>
        <taxon>Pteriomorphia</taxon>
        <taxon>Pterioida</taxon>
        <taxon>Pterioidea</taxon>
        <taxon>Pteriidae</taxon>
        <taxon>Pinctada</taxon>
    </lineage>
</organism>
<accession>A0AA88XZ87</accession>
<feature type="compositionally biased region" description="Acidic residues" evidence="1">
    <location>
        <begin position="241"/>
        <end position="250"/>
    </location>
</feature>
<feature type="compositionally biased region" description="Basic and acidic residues" evidence="1">
    <location>
        <begin position="212"/>
        <end position="227"/>
    </location>
</feature>
<gene>
    <name evidence="2" type="ORF">FSP39_016095</name>
</gene>
<comment type="caution">
    <text evidence="2">The sequence shown here is derived from an EMBL/GenBank/DDBJ whole genome shotgun (WGS) entry which is preliminary data.</text>
</comment>
<reference evidence="2" key="1">
    <citation type="submission" date="2019-08" db="EMBL/GenBank/DDBJ databases">
        <title>The improved chromosome-level genome for the pearl oyster Pinctada fucata martensii using PacBio sequencing and Hi-C.</title>
        <authorList>
            <person name="Zheng Z."/>
        </authorList>
    </citation>
    <scope>NUCLEOTIDE SEQUENCE</scope>
    <source>
        <strain evidence="2">ZZ-2019</strain>
        <tissue evidence="2">Adductor muscle</tissue>
    </source>
</reference>